<dbReference type="SMART" id="SM01276">
    <property type="entry name" value="M60-like"/>
    <property type="match status" value="1"/>
</dbReference>
<dbReference type="Pfam" id="PF17291">
    <property type="entry name" value="M60-like_N"/>
    <property type="match status" value="1"/>
</dbReference>
<proteinExistence type="predicted"/>
<dbReference type="PROSITE" id="PS51723">
    <property type="entry name" value="PEPTIDASE_M60"/>
    <property type="match status" value="1"/>
</dbReference>
<dbReference type="Gene3D" id="1.10.390.30">
    <property type="entry name" value="Peptidase M60, enhancin-like domain 3"/>
    <property type="match status" value="1"/>
</dbReference>
<evidence type="ECO:0000313" key="3">
    <source>
        <dbReference type="Proteomes" id="UP000287394"/>
    </source>
</evidence>
<dbReference type="Proteomes" id="UP000287394">
    <property type="component" value="Chromosome"/>
</dbReference>
<sequence length="742" mass="80415">MRGICYADGVHQADQIVLLTGVHTIAAPGLPGPVAVFGKDAFPLITGQIGDRLAAPVVAASRLKAGRVVVFGHPGYLEADALSAADTGTLVLNAVHWLSRTGQPVQVGIRRRPDLAAYLRTHGVAVDTLDGAQWTDRLKDDSVVSCPLSDLAPKEINALDHYLRRGGGVLAAELGWGWLQTNPGKALTQHGGNRLLASAGLLWADGTLNTTAPQGYLAGMIPDAMLNASDALTFVLNSGSSSDSNGLSLAKAVLPDSKQAVETVLTAVNTLPPDDKILLPRLKSLVAQHGNDPALRLETPLMDRDLIERVVLSLQVQQAMQAPAAQVHILPASASFPGLAPPNASRVTQAVTIDASIPEWHSTGLYAAPGEQITVTTPTSAVQKGLQVRIGAHTDTLWALNKWERAPAITRVFPLDAAQTIAANAFGGAIYIVVPDNCALGSVTVTIGHAIEAPYFVKGKTDLSAWRATIRNNPAPWAELQGDNVILTVPSAAVRVLDDPQALMTLWDRILDSYADFAGIPHHRPRPERYCVDRQISLGYMHSGYPIMMGLDVANDVVSTHVILTNGEGKSKSWGFFHEMGHNHQEPDWTFDGTGEVTNNVFDLYIMETVCGLTSSQHPALYPDVMQKRLQKYINEGSDFNQWKDDPWIALTMYIELRQAFGWDAYKKVFAEYRALPSSARPKTDLEKRDQWMTRFSRTAGRNLAPFFQAWGVPTSPEARAALSDLPAWMPPDFPKRQEAAQ</sequence>
<dbReference type="EMBL" id="AP025739">
    <property type="protein sequence ID" value="BDI29705.1"/>
    <property type="molecule type" value="Genomic_DNA"/>
</dbReference>
<keyword evidence="3" id="KW-1185">Reference proteome</keyword>
<dbReference type="AlphaFoldDB" id="A0A9N7Q9X5"/>
<feature type="domain" description="Peptidase M60" evidence="1">
    <location>
        <begin position="358"/>
        <end position="662"/>
    </location>
</feature>
<protein>
    <recommendedName>
        <fullName evidence="1">Peptidase M60 domain-containing protein</fullName>
    </recommendedName>
</protein>
<dbReference type="GO" id="GO:0044325">
    <property type="term" value="F:transmembrane transporter binding"/>
    <property type="evidence" value="ECO:0007669"/>
    <property type="project" value="TreeGrafter"/>
</dbReference>
<dbReference type="Gene3D" id="2.60.120.1250">
    <property type="entry name" value="Peptidase M60, enhancin-like domain 1"/>
    <property type="match status" value="1"/>
</dbReference>
<dbReference type="GO" id="GO:0005886">
    <property type="term" value="C:plasma membrane"/>
    <property type="evidence" value="ECO:0007669"/>
    <property type="project" value="TreeGrafter"/>
</dbReference>
<dbReference type="Pfam" id="PF13402">
    <property type="entry name" value="Peptidase_M60"/>
    <property type="match status" value="1"/>
</dbReference>
<reference evidence="2 3" key="1">
    <citation type="journal article" date="2019" name="Int. J. Syst. Evol. Microbiol.">
        <title>Capsulimonas corticalis gen. nov., sp. nov., an aerobic capsulated bacterium, of a novel bacterial order, Capsulimonadales ord. nov., of the class Armatimonadia of the phylum Armatimonadetes.</title>
        <authorList>
            <person name="Li J."/>
            <person name="Kudo C."/>
            <person name="Tonouchi A."/>
        </authorList>
    </citation>
    <scope>NUCLEOTIDE SEQUENCE [LARGE SCALE GENOMIC DNA]</scope>
    <source>
        <strain evidence="2 3">AX-7</strain>
    </source>
</reference>
<dbReference type="OrthoDB" id="197688at2"/>
<evidence type="ECO:0000313" key="2">
    <source>
        <dbReference type="EMBL" id="BDI29705.1"/>
    </source>
</evidence>
<dbReference type="GO" id="GO:0090314">
    <property type="term" value="P:positive regulation of protein targeting to membrane"/>
    <property type="evidence" value="ECO:0007669"/>
    <property type="project" value="TreeGrafter"/>
</dbReference>
<dbReference type="PANTHER" id="PTHR15730:SF5">
    <property type="entry name" value="SI:CH211-210B2.2-RELATED"/>
    <property type="match status" value="1"/>
</dbReference>
<dbReference type="PANTHER" id="PTHR15730">
    <property type="entry name" value="EXPERIMENTAL AUTOIMMUNE PROSTATITIS ANTIGEN 2-RELATED"/>
    <property type="match status" value="1"/>
</dbReference>
<dbReference type="KEGG" id="ccot:CCAX7_17560"/>
<dbReference type="Gene3D" id="3.40.390.80">
    <property type="entry name" value="Peptidase M60, enhancin-like domain 2"/>
    <property type="match status" value="1"/>
</dbReference>
<organism evidence="2 3">
    <name type="scientific">Capsulimonas corticalis</name>
    <dbReference type="NCBI Taxonomy" id="2219043"/>
    <lineage>
        <taxon>Bacteria</taxon>
        <taxon>Bacillati</taxon>
        <taxon>Armatimonadota</taxon>
        <taxon>Armatimonadia</taxon>
        <taxon>Capsulimonadales</taxon>
        <taxon>Capsulimonadaceae</taxon>
        <taxon>Capsulimonas</taxon>
    </lineage>
</organism>
<dbReference type="InterPro" id="IPR042279">
    <property type="entry name" value="Pep_M60_3"/>
</dbReference>
<dbReference type="InterPro" id="IPR051244">
    <property type="entry name" value="TCAF"/>
</dbReference>
<dbReference type="InterPro" id="IPR035423">
    <property type="entry name" value="M60-like_N"/>
</dbReference>
<dbReference type="InterPro" id="IPR031161">
    <property type="entry name" value="Peptidase_M60_dom"/>
</dbReference>
<name>A0A9N7Q9X5_9BACT</name>
<accession>A0A9N7Q9X5</accession>
<gene>
    <name evidence="2" type="ORF">CCAX7_17560</name>
</gene>
<dbReference type="RefSeq" id="WP_119324196.1">
    <property type="nucleotide sequence ID" value="NZ_AP025739.1"/>
</dbReference>
<evidence type="ECO:0000259" key="1">
    <source>
        <dbReference type="PROSITE" id="PS51723"/>
    </source>
</evidence>